<dbReference type="PANTHER" id="PTHR42928:SF5">
    <property type="entry name" value="BLR1237 PROTEIN"/>
    <property type="match status" value="1"/>
</dbReference>
<dbReference type="EMBL" id="QDKM01000011">
    <property type="protein sequence ID" value="PVH27580.1"/>
    <property type="molecule type" value="Genomic_DNA"/>
</dbReference>
<evidence type="ECO:0000256" key="1">
    <source>
        <dbReference type="ARBA" id="ARBA00006987"/>
    </source>
</evidence>
<keyword evidence="4" id="KW-1185">Reference proteome</keyword>
<comment type="caution">
    <text evidence="3">The sequence shown here is derived from an EMBL/GenBank/DDBJ whole genome shotgun (WGS) entry which is preliminary data.</text>
</comment>
<organism evidence="3 4">
    <name type="scientific">Pararhodobacter oceanensis</name>
    <dbReference type="NCBI Taxonomy" id="2172121"/>
    <lineage>
        <taxon>Bacteria</taxon>
        <taxon>Pseudomonadati</taxon>
        <taxon>Pseudomonadota</taxon>
        <taxon>Alphaproteobacteria</taxon>
        <taxon>Rhodobacterales</taxon>
        <taxon>Paracoccaceae</taxon>
        <taxon>Pararhodobacter</taxon>
    </lineage>
</organism>
<feature type="chain" id="PRO_5015620399" description="Tripartite tricarboxylate transporter substrate-binding protein" evidence="2">
    <location>
        <begin position="25"/>
        <end position="318"/>
    </location>
</feature>
<proteinExistence type="inferred from homology"/>
<dbReference type="InterPro" id="IPR005064">
    <property type="entry name" value="BUG"/>
</dbReference>
<gene>
    <name evidence="3" type="ORF">DDE20_16715</name>
</gene>
<dbReference type="Pfam" id="PF03401">
    <property type="entry name" value="TctC"/>
    <property type="match status" value="1"/>
</dbReference>
<sequence>MGFRFMKAATAGLMLALIGQSAMADDWTPSGPIDLMIAFRAGGGADTLGRALAEDLASSRGWEFIPQNLPGRGGAAMASELLTKPADGLTIGITVQPSVAYVPLVAQTPPYSVDDFTYLSTLAGSQTGLIARADRGWESLADVIAAARAGERISVGAMAPNLADGTYVIARNNDIELTSVTVQGGRGGLNGVVAGDLDVAWAAGIQAQGVEAGSLVSLASAETVPLPFSPDAPLLSEFGVPFTFGSRFLVIAPANLPQDAHTALAAAIEDVLNDPESRTAQFAQRAFGGTLVVQGEDLATLMRAATEEAQALIEATSE</sequence>
<feature type="signal peptide" evidence="2">
    <location>
        <begin position="1"/>
        <end position="24"/>
    </location>
</feature>
<protein>
    <recommendedName>
        <fullName evidence="5">Tripartite tricarboxylate transporter substrate-binding protein</fullName>
    </recommendedName>
</protein>
<dbReference type="PANTHER" id="PTHR42928">
    <property type="entry name" value="TRICARBOXYLATE-BINDING PROTEIN"/>
    <property type="match status" value="1"/>
</dbReference>
<name>A0A2T8HQ77_9RHOB</name>
<keyword evidence="2" id="KW-0732">Signal</keyword>
<dbReference type="SUPFAM" id="SSF53850">
    <property type="entry name" value="Periplasmic binding protein-like II"/>
    <property type="match status" value="1"/>
</dbReference>
<evidence type="ECO:0000256" key="2">
    <source>
        <dbReference type="SAM" id="SignalP"/>
    </source>
</evidence>
<dbReference type="AlphaFoldDB" id="A0A2T8HQ77"/>
<dbReference type="InterPro" id="IPR042100">
    <property type="entry name" value="Bug_dom1"/>
</dbReference>
<comment type="similarity">
    <text evidence="1">Belongs to the UPF0065 (bug) family.</text>
</comment>
<reference evidence="3 4" key="1">
    <citation type="submission" date="2018-04" db="EMBL/GenBank/DDBJ databases">
        <title>Pararhodobacter oceanense sp. nov., isolated from marine intertidal sediment.</title>
        <authorList>
            <person name="Wang X.-L."/>
            <person name="Du Z.-J."/>
        </authorList>
    </citation>
    <scope>NUCLEOTIDE SEQUENCE [LARGE SCALE GENOMIC DNA]</scope>
    <source>
        <strain evidence="3 4">AM505</strain>
    </source>
</reference>
<evidence type="ECO:0000313" key="4">
    <source>
        <dbReference type="Proteomes" id="UP000245911"/>
    </source>
</evidence>
<evidence type="ECO:0000313" key="3">
    <source>
        <dbReference type="EMBL" id="PVH27580.1"/>
    </source>
</evidence>
<dbReference type="Gene3D" id="3.40.190.10">
    <property type="entry name" value="Periplasmic binding protein-like II"/>
    <property type="match status" value="1"/>
</dbReference>
<evidence type="ECO:0008006" key="5">
    <source>
        <dbReference type="Google" id="ProtNLM"/>
    </source>
</evidence>
<dbReference type="Gene3D" id="3.40.190.150">
    <property type="entry name" value="Bordetella uptake gene, domain 1"/>
    <property type="match status" value="1"/>
</dbReference>
<dbReference type="OrthoDB" id="8443386at2"/>
<accession>A0A2T8HQ77</accession>
<dbReference type="Proteomes" id="UP000245911">
    <property type="component" value="Unassembled WGS sequence"/>
</dbReference>